<dbReference type="OrthoDB" id="3791842at2759"/>
<dbReference type="AlphaFoldDB" id="A0A9P4NCJ2"/>
<name>A0A9P4NCJ2_9PLEO</name>
<comment type="caution">
    <text evidence="3">The sequence shown here is derived from an EMBL/GenBank/DDBJ whole genome shotgun (WGS) entry which is preliminary data.</text>
</comment>
<protein>
    <submittedName>
        <fullName evidence="3">Uncharacterized protein</fullName>
    </submittedName>
</protein>
<accession>A0A9P4NCJ2</accession>
<feature type="compositionally biased region" description="Low complexity" evidence="1">
    <location>
        <begin position="149"/>
        <end position="188"/>
    </location>
</feature>
<feature type="chain" id="PRO_5040174956" evidence="2">
    <location>
        <begin position="18"/>
        <end position="218"/>
    </location>
</feature>
<evidence type="ECO:0000313" key="3">
    <source>
        <dbReference type="EMBL" id="KAF2270761.1"/>
    </source>
</evidence>
<feature type="region of interest" description="Disordered" evidence="1">
    <location>
        <begin position="147"/>
        <end position="188"/>
    </location>
</feature>
<evidence type="ECO:0000313" key="4">
    <source>
        <dbReference type="Proteomes" id="UP000800093"/>
    </source>
</evidence>
<feature type="signal peptide" evidence="2">
    <location>
        <begin position="1"/>
        <end position="17"/>
    </location>
</feature>
<proteinExistence type="predicted"/>
<evidence type="ECO:0000256" key="1">
    <source>
        <dbReference type="SAM" id="MobiDB-lite"/>
    </source>
</evidence>
<dbReference type="EMBL" id="ML986579">
    <property type="protein sequence ID" value="KAF2270761.1"/>
    <property type="molecule type" value="Genomic_DNA"/>
</dbReference>
<evidence type="ECO:0000256" key="2">
    <source>
        <dbReference type="SAM" id="SignalP"/>
    </source>
</evidence>
<sequence length="218" mass="21773">MKLSTISLFALAHLAAATPDPVITLRAELQPRQNADPSLVGWISTSGASAFSDVRSCDFPATLSSSGDFAQCCGTSSACNFFTTCNGNILQAESTSVTCDIGICNTGVILESAGASKGLGYLGCWQSSLGEEPFTLIQDIGSAPIATPTGDSSSEATSGASTEGGSRGATATRTSAAESSGSETEAAAQSSSSGAAVMSAAQPLTGIFGAVAMLFAWL</sequence>
<gene>
    <name evidence="3" type="ORF">CC78DRAFT_528486</name>
</gene>
<reference evidence="4" key="1">
    <citation type="journal article" date="2020" name="Stud. Mycol.">
        <title>101 Dothideomycetes genomes: A test case for predicting lifestyles and emergence of pathogens.</title>
        <authorList>
            <person name="Haridas S."/>
            <person name="Albert R."/>
            <person name="Binder M."/>
            <person name="Bloem J."/>
            <person name="LaButti K."/>
            <person name="Salamov A."/>
            <person name="Andreopoulos B."/>
            <person name="Baker S."/>
            <person name="Barry K."/>
            <person name="Bills G."/>
            <person name="Bluhm B."/>
            <person name="Cannon C."/>
            <person name="Castanera R."/>
            <person name="Culley D."/>
            <person name="Daum C."/>
            <person name="Ezra D."/>
            <person name="Gonzalez J."/>
            <person name="Henrissat B."/>
            <person name="Kuo A."/>
            <person name="Liang C."/>
            <person name="Lipzen A."/>
            <person name="Lutzoni F."/>
            <person name="Magnuson J."/>
            <person name="Mondo S."/>
            <person name="Nolan M."/>
            <person name="Ohm R."/>
            <person name="Pangilinan J."/>
            <person name="Park H.-J."/>
            <person name="Ramirez L."/>
            <person name="Alfaro M."/>
            <person name="Sun H."/>
            <person name="Tritt A."/>
            <person name="Yoshinaga Y."/>
            <person name="Zwiers L.-H."/>
            <person name="Turgeon B."/>
            <person name="Goodwin S."/>
            <person name="Spatafora J."/>
            <person name="Crous P."/>
            <person name="Grigoriev I."/>
        </authorList>
    </citation>
    <scope>NUCLEOTIDE SEQUENCE [LARGE SCALE GENOMIC DNA]</scope>
    <source>
        <strain evidence="4">CBS 304.66</strain>
    </source>
</reference>
<keyword evidence="2" id="KW-0732">Signal</keyword>
<dbReference type="Proteomes" id="UP000800093">
    <property type="component" value="Unassembled WGS sequence"/>
</dbReference>
<keyword evidence="4" id="KW-1185">Reference proteome</keyword>
<organism evidence="3 4">
    <name type="scientific">Lojkania enalia</name>
    <dbReference type="NCBI Taxonomy" id="147567"/>
    <lineage>
        <taxon>Eukaryota</taxon>
        <taxon>Fungi</taxon>
        <taxon>Dikarya</taxon>
        <taxon>Ascomycota</taxon>
        <taxon>Pezizomycotina</taxon>
        <taxon>Dothideomycetes</taxon>
        <taxon>Pleosporomycetidae</taxon>
        <taxon>Pleosporales</taxon>
        <taxon>Pleosporales incertae sedis</taxon>
        <taxon>Lojkania</taxon>
    </lineage>
</organism>